<evidence type="ECO:0000313" key="2">
    <source>
        <dbReference type="EMBL" id="MBR8669283.1"/>
    </source>
</evidence>
<feature type="compositionally biased region" description="Gly residues" evidence="1">
    <location>
        <begin position="82"/>
        <end position="96"/>
    </location>
</feature>
<organism evidence="2">
    <name type="scientific">Niallia circulans</name>
    <name type="common">Bacillus circulans</name>
    <dbReference type="NCBI Taxonomy" id="1397"/>
    <lineage>
        <taxon>Bacteria</taxon>
        <taxon>Bacillati</taxon>
        <taxon>Bacillota</taxon>
        <taxon>Bacilli</taxon>
        <taxon>Bacillales</taxon>
        <taxon>Bacillaceae</taxon>
        <taxon>Niallia</taxon>
    </lineage>
</organism>
<dbReference type="RefSeq" id="WP_212118111.1">
    <property type="nucleotide sequence ID" value="NZ_JAGTPX020000012.1"/>
</dbReference>
<gene>
    <name evidence="2" type="ORF">KD144_06990</name>
</gene>
<dbReference type="EMBL" id="JAGTPX010000005">
    <property type="protein sequence ID" value="MBR8669283.1"/>
    <property type="molecule type" value="Genomic_DNA"/>
</dbReference>
<feature type="region of interest" description="Disordered" evidence="1">
    <location>
        <begin position="1"/>
        <end position="101"/>
    </location>
</feature>
<feature type="compositionally biased region" description="Basic and acidic residues" evidence="1">
    <location>
        <begin position="1"/>
        <end position="19"/>
    </location>
</feature>
<reference evidence="2" key="1">
    <citation type="submission" date="2021-04" db="EMBL/GenBank/DDBJ databases">
        <title>Genomic analysis of electroactive and textile dye degrading Bacillus circulans strain: DC10 isolated from constructed wetland-microbial fuel cells treating textile dye wastewaters.</title>
        <authorList>
            <person name="Patel D.U."/>
            <person name="Desai C.R."/>
        </authorList>
    </citation>
    <scope>NUCLEOTIDE SEQUENCE</scope>
    <source>
        <strain evidence="2">DC10</strain>
    </source>
</reference>
<evidence type="ECO:0000256" key="1">
    <source>
        <dbReference type="SAM" id="MobiDB-lite"/>
    </source>
</evidence>
<accession>A0A941JKY2</accession>
<proteinExistence type="predicted"/>
<feature type="compositionally biased region" description="Polar residues" evidence="1">
    <location>
        <begin position="35"/>
        <end position="47"/>
    </location>
</feature>
<comment type="caution">
    <text evidence="2">The sequence shown here is derived from an EMBL/GenBank/DDBJ whole genome shotgun (WGS) entry which is preliminary data.</text>
</comment>
<dbReference type="AlphaFoldDB" id="A0A941JKY2"/>
<name>A0A941JKY2_NIACI</name>
<protein>
    <submittedName>
        <fullName evidence="2">Uncharacterized protein</fullName>
    </submittedName>
</protein>
<sequence>MDKGLATRGYKPEPGERNFEGFVKNNVPLDKETTLHTNSPGFNTSPKNADGQFKRFGADSHGGLSPHVHQPTRKVNPKTGEIFGGQGRKTGDGGVTSPGKRDVTQLYQYLYNGKYR</sequence>